<dbReference type="Proteomes" id="UP000824219">
    <property type="component" value="Linkage Group LG02"/>
</dbReference>
<gene>
    <name evidence="1" type="ORF">KOW79_002009</name>
</gene>
<sequence length="82" mass="9098">MSWFWIQCNQLRESPDTVQDRVTDSPGFFTTEADEVPGELWAADSSHTAALTIHRCRPLLATGNVAQPLDGIVDDANHLFTL</sequence>
<reference evidence="1 2" key="1">
    <citation type="submission" date="2021-06" db="EMBL/GenBank/DDBJ databases">
        <title>Chromosome-level genome assembly of the red-tail catfish (Hemibagrus wyckioides).</title>
        <authorList>
            <person name="Shao F."/>
        </authorList>
    </citation>
    <scope>NUCLEOTIDE SEQUENCE [LARGE SCALE GENOMIC DNA]</scope>
    <source>
        <strain evidence="1">EC202008001</strain>
        <tissue evidence="1">Blood</tissue>
    </source>
</reference>
<name>A0A9D3P9N1_9TELE</name>
<keyword evidence="2" id="KW-1185">Reference proteome</keyword>
<evidence type="ECO:0000313" key="1">
    <source>
        <dbReference type="EMBL" id="KAG7335413.1"/>
    </source>
</evidence>
<organism evidence="1 2">
    <name type="scientific">Hemibagrus wyckioides</name>
    <dbReference type="NCBI Taxonomy" id="337641"/>
    <lineage>
        <taxon>Eukaryota</taxon>
        <taxon>Metazoa</taxon>
        <taxon>Chordata</taxon>
        <taxon>Craniata</taxon>
        <taxon>Vertebrata</taxon>
        <taxon>Euteleostomi</taxon>
        <taxon>Actinopterygii</taxon>
        <taxon>Neopterygii</taxon>
        <taxon>Teleostei</taxon>
        <taxon>Ostariophysi</taxon>
        <taxon>Siluriformes</taxon>
        <taxon>Bagridae</taxon>
        <taxon>Hemibagrus</taxon>
    </lineage>
</organism>
<evidence type="ECO:0000313" key="2">
    <source>
        <dbReference type="Proteomes" id="UP000824219"/>
    </source>
</evidence>
<dbReference type="EMBL" id="JAHKSW010000002">
    <property type="protein sequence ID" value="KAG7335413.1"/>
    <property type="molecule type" value="Genomic_DNA"/>
</dbReference>
<accession>A0A9D3P9N1</accession>
<protein>
    <submittedName>
        <fullName evidence="1">Uncharacterized protein</fullName>
    </submittedName>
</protein>
<proteinExistence type="predicted"/>
<comment type="caution">
    <text evidence="1">The sequence shown here is derived from an EMBL/GenBank/DDBJ whole genome shotgun (WGS) entry which is preliminary data.</text>
</comment>
<dbReference type="AlphaFoldDB" id="A0A9D3P9N1"/>